<dbReference type="InterPro" id="IPR000212">
    <property type="entry name" value="DNA_helicase_UvrD/REP"/>
</dbReference>
<dbReference type="Gene3D" id="3.90.320.10">
    <property type="match status" value="1"/>
</dbReference>
<accession>A0A5C7ETI2</accession>
<dbReference type="SUPFAM" id="SSF52540">
    <property type="entry name" value="P-loop containing nucleoside triphosphate hydrolases"/>
    <property type="match status" value="1"/>
</dbReference>
<dbReference type="Proteomes" id="UP000321201">
    <property type="component" value="Unassembled WGS sequence"/>
</dbReference>
<evidence type="ECO:0000256" key="13">
    <source>
        <dbReference type="ARBA" id="ARBA00034923"/>
    </source>
</evidence>
<keyword evidence="8" id="KW-0238">DNA-binding</keyword>
<dbReference type="GO" id="GO:0003677">
    <property type="term" value="F:DNA binding"/>
    <property type="evidence" value="ECO:0007669"/>
    <property type="project" value="UniProtKB-KW"/>
</dbReference>
<dbReference type="Pfam" id="PF00580">
    <property type="entry name" value="UvrD-helicase"/>
    <property type="match status" value="2"/>
</dbReference>
<comment type="caution">
    <text evidence="18">The sequence shown here is derived from an EMBL/GenBank/DDBJ whole genome shotgun (WGS) entry which is preliminary data.</text>
</comment>
<dbReference type="InParanoid" id="A0A5C7ETI2"/>
<dbReference type="InterPro" id="IPR011335">
    <property type="entry name" value="Restrct_endonuc-II-like"/>
</dbReference>
<dbReference type="SUPFAM" id="SSF52980">
    <property type="entry name" value="Restriction endonuclease-like"/>
    <property type="match status" value="1"/>
</dbReference>
<keyword evidence="7 15" id="KW-0067">ATP-binding</keyword>
<feature type="domain" description="UvrD-like helicase C-terminal" evidence="17">
    <location>
        <begin position="509"/>
        <end position="779"/>
    </location>
</feature>
<protein>
    <recommendedName>
        <fullName evidence="12">DNA 3'-5' helicase</fullName>
        <ecNumber evidence="12">5.6.2.4</ecNumber>
    </recommendedName>
    <alternativeName>
        <fullName evidence="13">DNA 3'-5' helicase II</fullName>
    </alternativeName>
</protein>
<evidence type="ECO:0000256" key="14">
    <source>
        <dbReference type="ARBA" id="ARBA00048988"/>
    </source>
</evidence>
<keyword evidence="5 15" id="KW-0347">Helicase</keyword>
<dbReference type="Gene3D" id="1.10.486.10">
    <property type="entry name" value="PCRA, domain 4"/>
    <property type="match status" value="1"/>
</dbReference>
<evidence type="ECO:0000313" key="18">
    <source>
        <dbReference type="EMBL" id="TXF10662.1"/>
    </source>
</evidence>
<evidence type="ECO:0000256" key="7">
    <source>
        <dbReference type="ARBA" id="ARBA00022840"/>
    </source>
</evidence>
<dbReference type="EMBL" id="VPFL01000024">
    <property type="protein sequence ID" value="TXF10662.1"/>
    <property type="molecule type" value="Genomic_DNA"/>
</dbReference>
<dbReference type="Pfam" id="PF13361">
    <property type="entry name" value="UvrD_C"/>
    <property type="match status" value="2"/>
</dbReference>
<dbReference type="PANTHER" id="PTHR11070">
    <property type="entry name" value="UVRD / RECB / PCRA DNA HELICASE FAMILY MEMBER"/>
    <property type="match status" value="1"/>
</dbReference>
<dbReference type="GO" id="GO:0043138">
    <property type="term" value="F:3'-5' DNA helicase activity"/>
    <property type="evidence" value="ECO:0007669"/>
    <property type="project" value="UniProtKB-EC"/>
</dbReference>
<evidence type="ECO:0000256" key="9">
    <source>
        <dbReference type="ARBA" id="ARBA00023204"/>
    </source>
</evidence>
<dbReference type="GO" id="GO:0033202">
    <property type="term" value="C:DNA helicase complex"/>
    <property type="evidence" value="ECO:0007669"/>
    <property type="project" value="TreeGrafter"/>
</dbReference>
<keyword evidence="9" id="KW-0234">DNA repair</keyword>
<dbReference type="InterPro" id="IPR027417">
    <property type="entry name" value="P-loop_NTPase"/>
</dbReference>
<dbReference type="Pfam" id="PF12705">
    <property type="entry name" value="PDDEXK_1"/>
    <property type="match status" value="1"/>
</dbReference>
<dbReference type="InterPro" id="IPR011604">
    <property type="entry name" value="PDDEXK-like_dom_sf"/>
</dbReference>
<feature type="domain" description="UvrD-like helicase ATP-binding" evidence="16">
    <location>
        <begin position="5"/>
        <end position="497"/>
    </location>
</feature>
<keyword evidence="19" id="KW-1185">Reference proteome</keyword>
<sequence length="1137" mass="125423">MIEQPVPDLAQRTAALDPERSFIVQAPAGSGKTELLIQRYLRLLSIVDAPEEIAAITFTRKAAGEMRSRVLKALRAGRGPKPLKAHEAFTWQLAQAAVARDAARGWRIEDNPTRLRIQTIDALCASLARQMPVLSRLGAPPAVVEDAGALYREAARATLALLETDAERSPLVARLLAHLDNNTAVAEELIGSMLARRDQWLRHVASGALDRAGLEAALARARLEALGRVRSLAPATLEPALTALARFAAANLAAAGADSPILACADLTAYPPAEEAALPAWLGLAELLLTQEGDWRRSCAEANGFPAPSRAKGKDEKGRLRDAKERMGAVLAALAHHEAFRRALADLRRLPPPRYTDAQWETLEAIARLLPVAVAQLQLVFQSRGEADFTEMAQAALRALGEEDAPTDLALALDYRIRHILVDEFQDTSLSQFELLRRLTAGWEPGDGRTLFAVGDPMQSIYRFREAEVGLFLRARREGIGHLQLTPLRLSTNFRSNAAIVDWVNGAFARVLPEAEDVATGAVPYSPSQAYHPGAQGESATAAVTVHPFFEADRDAEAAQVVALVQAARAEDPAQTVAILVRSRGHLIRIVPALREAGLQFRAIEIEPLTHRPVVQDLFALTRALVHPADRVAWLAVLRAPWCGMTLSDLYALVGDAPQACVWSLLNDPQRWQRLSEDGRRRLHRAQGVLNDAMENCRRGSLRDRVETTWLALGGPACVEDATDLEDADAYLDCLEALERGGDLPDLSRLAEEVAKLFAAPDVHADERLQIMTIHKAKGLEFDTVIVPGLGYKPAKQQRRLMQWMAWPRADGGADLLLAPIKETGAEQDPIYAYIARLDREREMLEAGRLLYVAATRARRRLHLLGHAAFTAKGGAWDVRAPSSATLLARLWPAVAHEYERAASTLTPPDAEPGRRKAEAAPASIDPLTRRLTADWTLPAPPPAVVWRREEAAHTLGEPVEFSWAGESARHVGTVVHRWLQRIGQDALEGWSEARVRELRPRFRAELLRLGVRGDELDSATDRVVTALVQTLADERGRWLLGPHREARCEYRLTGLLDGELVDIAIDRTFVDAQGVRWIVDYKTGVHLGGSVDEFLDREQERYAAQLEKYARLLSLVERAPIRRGLYFPLLKGWREW</sequence>
<evidence type="ECO:0000259" key="16">
    <source>
        <dbReference type="PROSITE" id="PS51198"/>
    </source>
</evidence>
<keyword evidence="6" id="KW-0269">Exonuclease</keyword>
<dbReference type="GO" id="GO:0004527">
    <property type="term" value="F:exonuclease activity"/>
    <property type="evidence" value="ECO:0007669"/>
    <property type="project" value="UniProtKB-KW"/>
</dbReference>
<evidence type="ECO:0000256" key="2">
    <source>
        <dbReference type="ARBA" id="ARBA00022741"/>
    </source>
</evidence>
<dbReference type="PROSITE" id="PS51198">
    <property type="entry name" value="UVRD_HELICASE_ATP_BIND"/>
    <property type="match status" value="1"/>
</dbReference>
<evidence type="ECO:0000256" key="3">
    <source>
        <dbReference type="ARBA" id="ARBA00022763"/>
    </source>
</evidence>
<name>A0A5C7ETI2_9PROT</name>
<evidence type="ECO:0000256" key="6">
    <source>
        <dbReference type="ARBA" id="ARBA00022839"/>
    </source>
</evidence>
<dbReference type="AlphaFoldDB" id="A0A5C7ETI2"/>
<dbReference type="OrthoDB" id="9810135at2"/>
<gene>
    <name evidence="18" type="ORF">FR698_14055</name>
</gene>
<organism evidence="18 19">
    <name type="scientific">Pelomicrobium methylotrophicum</name>
    <dbReference type="NCBI Taxonomy" id="2602750"/>
    <lineage>
        <taxon>Bacteria</taxon>
        <taxon>Pseudomonadati</taxon>
        <taxon>Pseudomonadota</taxon>
        <taxon>Hydrogenophilia</taxon>
        <taxon>Hydrogenophilia incertae sedis</taxon>
        <taxon>Pelomicrobium</taxon>
    </lineage>
</organism>
<evidence type="ECO:0000256" key="12">
    <source>
        <dbReference type="ARBA" id="ARBA00034808"/>
    </source>
</evidence>
<keyword evidence="10" id="KW-0413">Isomerase</keyword>
<dbReference type="GO" id="GO:0000725">
    <property type="term" value="P:recombinational repair"/>
    <property type="evidence" value="ECO:0007669"/>
    <property type="project" value="TreeGrafter"/>
</dbReference>
<evidence type="ECO:0000256" key="5">
    <source>
        <dbReference type="ARBA" id="ARBA00022806"/>
    </source>
</evidence>
<dbReference type="GO" id="GO:0005524">
    <property type="term" value="F:ATP binding"/>
    <property type="evidence" value="ECO:0007669"/>
    <property type="project" value="UniProtKB-UniRule"/>
</dbReference>
<dbReference type="GO" id="GO:0005829">
    <property type="term" value="C:cytosol"/>
    <property type="evidence" value="ECO:0007669"/>
    <property type="project" value="TreeGrafter"/>
</dbReference>
<dbReference type="InterPro" id="IPR014017">
    <property type="entry name" value="DNA_helicase_UvrD-like_C"/>
</dbReference>
<dbReference type="Gene3D" id="3.40.50.300">
    <property type="entry name" value="P-loop containing nucleotide triphosphate hydrolases"/>
    <property type="match status" value="4"/>
</dbReference>
<evidence type="ECO:0000256" key="11">
    <source>
        <dbReference type="ARBA" id="ARBA00034617"/>
    </source>
</evidence>
<keyword evidence="2 15" id="KW-0547">Nucleotide-binding</keyword>
<reference evidence="18 19" key="1">
    <citation type="submission" date="2019-08" db="EMBL/GenBank/DDBJ databases">
        <title>Pelomicrobium methylotrophicum gen. nov., sp. nov. a moderately thermophilic, facultatively anaerobic, lithoautotrophic and methylotrophic bacterium isolated from a terrestrial mud volcano.</title>
        <authorList>
            <person name="Slobodkina G.B."/>
            <person name="Merkel A.Y."/>
            <person name="Slobodkin A.I."/>
        </authorList>
    </citation>
    <scope>NUCLEOTIDE SEQUENCE [LARGE SCALE GENOMIC DNA]</scope>
    <source>
        <strain evidence="18 19">SM250</strain>
    </source>
</reference>
<comment type="catalytic activity">
    <reaction evidence="14">
        <text>ATP + H2O = ADP + phosphate + H(+)</text>
        <dbReference type="Rhea" id="RHEA:13065"/>
        <dbReference type="ChEBI" id="CHEBI:15377"/>
        <dbReference type="ChEBI" id="CHEBI:15378"/>
        <dbReference type="ChEBI" id="CHEBI:30616"/>
        <dbReference type="ChEBI" id="CHEBI:43474"/>
        <dbReference type="ChEBI" id="CHEBI:456216"/>
        <dbReference type="EC" id="5.6.2.4"/>
    </reaction>
</comment>
<dbReference type="EC" id="5.6.2.4" evidence="12"/>
<evidence type="ECO:0000256" key="1">
    <source>
        <dbReference type="ARBA" id="ARBA00022722"/>
    </source>
</evidence>
<evidence type="ECO:0000256" key="4">
    <source>
        <dbReference type="ARBA" id="ARBA00022801"/>
    </source>
</evidence>
<keyword evidence="4 15" id="KW-0378">Hydrolase</keyword>
<keyword evidence="3" id="KW-0227">DNA damage</keyword>
<evidence type="ECO:0000256" key="15">
    <source>
        <dbReference type="PROSITE-ProRule" id="PRU00560"/>
    </source>
</evidence>
<dbReference type="PANTHER" id="PTHR11070:SF2">
    <property type="entry name" value="ATP-DEPENDENT DNA HELICASE SRS2"/>
    <property type="match status" value="1"/>
</dbReference>
<evidence type="ECO:0000256" key="8">
    <source>
        <dbReference type="ARBA" id="ARBA00023125"/>
    </source>
</evidence>
<comment type="catalytic activity">
    <reaction evidence="11">
        <text>Couples ATP hydrolysis with the unwinding of duplex DNA by translocating in the 3'-5' direction.</text>
        <dbReference type="EC" id="5.6.2.4"/>
    </reaction>
</comment>
<evidence type="ECO:0000256" key="10">
    <source>
        <dbReference type="ARBA" id="ARBA00023235"/>
    </source>
</evidence>
<dbReference type="InterPro" id="IPR014016">
    <property type="entry name" value="UvrD-like_ATP-bd"/>
</dbReference>
<dbReference type="InterPro" id="IPR038726">
    <property type="entry name" value="PDDEXK_AddAB-type"/>
</dbReference>
<evidence type="ECO:0000259" key="17">
    <source>
        <dbReference type="PROSITE" id="PS51217"/>
    </source>
</evidence>
<proteinExistence type="predicted"/>
<dbReference type="RefSeq" id="WP_147800835.1">
    <property type="nucleotide sequence ID" value="NZ_VPFL01000024.1"/>
</dbReference>
<evidence type="ECO:0000313" key="19">
    <source>
        <dbReference type="Proteomes" id="UP000321201"/>
    </source>
</evidence>
<keyword evidence="1" id="KW-0540">Nuclease</keyword>
<dbReference type="PROSITE" id="PS51217">
    <property type="entry name" value="UVRD_HELICASE_CTER"/>
    <property type="match status" value="1"/>
</dbReference>
<feature type="binding site" evidence="15">
    <location>
        <begin position="26"/>
        <end position="33"/>
    </location>
    <ligand>
        <name>ATP</name>
        <dbReference type="ChEBI" id="CHEBI:30616"/>
    </ligand>
</feature>